<evidence type="ECO:0000313" key="4">
    <source>
        <dbReference type="Proteomes" id="UP000799436"/>
    </source>
</evidence>
<dbReference type="InterPro" id="IPR019194">
    <property type="entry name" value="Tscrpt_elong_fac_Eaf_N"/>
</dbReference>
<feature type="domain" description="Transcription elongation factor Eaf N-terminal" evidence="2">
    <location>
        <begin position="18"/>
        <end position="121"/>
    </location>
</feature>
<feature type="region of interest" description="Disordered" evidence="1">
    <location>
        <begin position="136"/>
        <end position="429"/>
    </location>
</feature>
<feature type="compositionally biased region" description="Acidic residues" evidence="1">
    <location>
        <begin position="351"/>
        <end position="369"/>
    </location>
</feature>
<feature type="compositionally biased region" description="Low complexity" evidence="1">
    <location>
        <begin position="330"/>
        <end position="341"/>
    </location>
</feature>
<feature type="compositionally biased region" description="Acidic residues" evidence="1">
    <location>
        <begin position="419"/>
        <end position="429"/>
    </location>
</feature>
<evidence type="ECO:0000256" key="1">
    <source>
        <dbReference type="SAM" id="MobiDB-lite"/>
    </source>
</evidence>
<reference evidence="3" key="1">
    <citation type="journal article" date="2020" name="Stud. Mycol.">
        <title>101 Dothideomycetes genomes: a test case for predicting lifestyles and emergence of pathogens.</title>
        <authorList>
            <person name="Haridas S."/>
            <person name="Albert R."/>
            <person name="Binder M."/>
            <person name="Bloem J."/>
            <person name="Labutti K."/>
            <person name="Salamov A."/>
            <person name="Andreopoulos B."/>
            <person name="Baker S."/>
            <person name="Barry K."/>
            <person name="Bills G."/>
            <person name="Bluhm B."/>
            <person name="Cannon C."/>
            <person name="Castanera R."/>
            <person name="Culley D."/>
            <person name="Daum C."/>
            <person name="Ezra D."/>
            <person name="Gonzalez J."/>
            <person name="Henrissat B."/>
            <person name="Kuo A."/>
            <person name="Liang C."/>
            <person name="Lipzen A."/>
            <person name="Lutzoni F."/>
            <person name="Magnuson J."/>
            <person name="Mondo S."/>
            <person name="Nolan M."/>
            <person name="Ohm R."/>
            <person name="Pangilinan J."/>
            <person name="Park H.-J."/>
            <person name="Ramirez L."/>
            <person name="Alfaro M."/>
            <person name="Sun H."/>
            <person name="Tritt A."/>
            <person name="Yoshinaga Y."/>
            <person name="Zwiers L.-H."/>
            <person name="Turgeon B."/>
            <person name="Goodwin S."/>
            <person name="Spatafora J."/>
            <person name="Crous P."/>
            <person name="Grigoriev I."/>
        </authorList>
    </citation>
    <scope>NUCLEOTIDE SEQUENCE</scope>
    <source>
        <strain evidence="3">CBS 116005</strain>
    </source>
</reference>
<accession>A0A6G1LK08</accession>
<dbReference type="OrthoDB" id="125903at2759"/>
<protein>
    <recommendedName>
        <fullName evidence="2">Transcription elongation factor Eaf N-terminal domain-containing protein</fullName>
    </recommendedName>
</protein>
<feature type="compositionally biased region" description="Acidic residues" evidence="1">
    <location>
        <begin position="284"/>
        <end position="293"/>
    </location>
</feature>
<gene>
    <name evidence="3" type="ORF">EJ03DRAFT_347810</name>
</gene>
<evidence type="ECO:0000313" key="3">
    <source>
        <dbReference type="EMBL" id="KAF2773293.1"/>
    </source>
</evidence>
<name>A0A6G1LK08_9PEZI</name>
<feature type="compositionally biased region" description="Basic and acidic residues" evidence="1">
    <location>
        <begin position="264"/>
        <end position="283"/>
    </location>
</feature>
<dbReference type="EMBL" id="ML995811">
    <property type="protein sequence ID" value="KAF2773293.1"/>
    <property type="molecule type" value="Genomic_DNA"/>
</dbReference>
<feature type="compositionally biased region" description="Basic and acidic residues" evidence="1">
    <location>
        <begin position="163"/>
        <end position="185"/>
    </location>
</feature>
<organism evidence="3 4">
    <name type="scientific">Teratosphaeria nubilosa</name>
    <dbReference type="NCBI Taxonomy" id="161662"/>
    <lineage>
        <taxon>Eukaryota</taxon>
        <taxon>Fungi</taxon>
        <taxon>Dikarya</taxon>
        <taxon>Ascomycota</taxon>
        <taxon>Pezizomycotina</taxon>
        <taxon>Dothideomycetes</taxon>
        <taxon>Dothideomycetidae</taxon>
        <taxon>Mycosphaerellales</taxon>
        <taxon>Teratosphaeriaceae</taxon>
        <taxon>Teratosphaeria</taxon>
    </lineage>
</organism>
<dbReference type="Pfam" id="PF09816">
    <property type="entry name" value="EAF"/>
    <property type="match status" value="1"/>
</dbReference>
<feature type="compositionally biased region" description="Acidic residues" evidence="1">
    <location>
        <begin position="141"/>
        <end position="157"/>
    </location>
</feature>
<dbReference type="Proteomes" id="UP000799436">
    <property type="component" value="Unassembled WGS sequence"/>
</dbReference>
<keyword evidence="4" id="KW-1185">Reference proteome</keyword>
<proteinExistence type="predicted"/>
<sequence>MAVTTVASAIDVKTPATYAIRVGKSIVKPDQAKRYVSLRYNHKARPQSSDVTCRLVWDGREKGRSEVRVQEADEDRAYLYDGADAGFKSSYVLLVRGQGKDAELVLERLSGSHNLNLCRTPTDQDEDRVRGRHEQIRLASDAEEDDLFGDEGEEAPLDPDNPFDYRHFLKAAEEKTRRQDTDAKPKTAGTPHPSAHHTARSMPVVKPNKRPEAPLYVPPTKRKAPASAEKPSNKRVKAPQDSSTTPSAPKRATKTTSQPPPPKIKVDRKASLRQPSIHDHHADDDDDDDDGELILENGTSAHQPRHPAMSLALAGHLGTTNGPVSLRSIASSPASHVASPAPLRPKHVEEAELELDGGNEEDADVEELELPSPVQEGVGQNFGGGGNAGEEEEDDLDAQLAAAMAEEDDGGLLPPVGVAEEEEEESEEE</sequence>
<dbReference type="AlphaFoldDB" id="A0A6G1LK08"/>
<evidence type="ECO:0000259" key="2">
    <source>
        <dbReference type="Pfam" id="PF09816"/>
    </source>
</evidence>